<feature type="binding site" evidence="5">
    <location>
        <position position="147"/>
    </location>
    <ligand>
        <name>S-adenosyl-L-methionine</name>
        <dbReference type="ChEBI" id="CHEBI:59789"/>
    </ligand>
</feature>
<dbReference type="Gene3D" id="1.10.8.10">
    <property type="entry name" value="DNA helicase RuvA subunit, C-terminal domain"/>
    <property type="match status" value="1"/>
</dbReference>
<proteinExistence type="inferred from homology"/>
<dbReference type="PANTHER" id="PTHR18895">
    <property type="entry name" value="HEMK METHYLTRANSFERASE"/>
    <property type="match status" value="1"/>
</dbReference>
<feature type="domain" description="Methyltransferase small" evidence="6">
    <location>
        <begin position="102"/>
        <end position="200"/>
    </location>
</feature>
<keyword evidence="1 5" id="KW-0489">Methyltransferase</keyword>
<dbReference type="OrthoDB" id="9800643at2"/>
<comment type="catalytic activity">
    <reaction evidence="4 5">
        <text>L-glutaminyl-[peptide chain release factor] + S-adenosyl-L-methionine = N(5)-methyl-L-glutaminyl-[peptide chain release factor] + S-adenosyl-L-homocysteine + H(+)</text>
        <dbReference type="Rhea" id="RHEA:42896"/>
        <dbReference type="Rhea" id="RHEA-COMP:10271"/>
        <dbReference type="Rhea" id="RHEA-COMP:10272"/>
        <dbReference type="ChEBI" id="CHEBI:15378"/>
        <dbReference type="ChEBI" id="CHEBI:30011"/>
        <dbReference type="ChEBI" id="CHEBI:57856"/>
        <dbReference type="ChEBI" id="CHEBI:59789"/>
        <dbReference type="ChEBI" id="CHEBI:61891"/>
        <dbReference type="EC" id="2.1.1.297"/>
    </reaction>
</comment>
<comment type="similarity">
    <text evidence="5">Belongs to the protein N5-glutamine methyltransferase family. PrmC subfamily.</text>
</comment>
<gene>
    <name evidence="5 8" type="primary">prmC</name>
    <name evidence="8" type="ORF">DC094_05850</name>
</gene>
<feature type="domain" description="Release factor glutamine methyltransferase N-terminal" evidence="7">
    <location>
        <begin position="10"/>
        <end position="80"/>
    </location>
</feature>
<dbReference type="InterPro" id="IPR050320">
    <property type="entry name" value="N5-glutamine_MTase"/>
</dbReference>
<dbReference type="HAMAP" id="MF_02126">
    <property type="entry name" value="RF_methyltr_PrmC"/>
    <property type="match status" value="1"/>
</dbReference>
<feature type="binding site" evidence="5">
    <location>
        <begin position="124"/>
        <end position="128"/>
    </location>
    <ligand>
        <name>S-adenosyl-L-methionine</name>
        <dbReference type="ChEBI" id="CHEBI:59789"/>
    </ligand>
</feature>
<organism evidence="8 9">
    <name type="scientific">Pelagibaculum spongiae</name>
    <dbReference type="NCBI Taxonomy" id="2080658"/>
    <lineage>
        <taxon>Bacteria</taxon>
        <taxon>Pseudomonadati</taxon>
        <taxon>Pseudomonadota</taxon>
        <taxon>Gammaproteobacteria</taxon>
        <taxon>Oceanospirillales</taxon>
        <taxon>Pelagibaculum</taxon>
    </lineage>
</organism>
<dbReference type="InterPro" id="IPR040758">
    <property type="entry name" value="PrmC_N"/>
</dbReference>
<dbReference type="RefSeq" id="WP_116686110.1">
    <property type="nucleotide sequence ID" value="NZ_CAWNYD010000001.1"/>
</dbReference>
<comment type="function">
    <text evidence="5">Methylates the class 1 translation termination release factors RF1/PrfA and RF2/PrfB on the glutamine residue of the universally conserved GGQ motif.</text>
</comment>
<evidence type="ECO:0000256" key="3">
    <source>
        <dbReference type="ARBA" id="ARBA00022691"/>
    </source>
</evidence>
<evidence type="ECO:0000256" key="2">
    <source>
        <dbReference type="ARBA" id="ARBA00022679"/>
    </source>
</evidence>
<dbReference type="GO" id="GO:0003676">
    <property type="term" value="F:nucleic acid binding"/>
    <property type="evidence" value="ECO:0007669"/>
    <property type="project" value="InterPro"/>
</dbReference>
<name>A0A2V1GZP3_9GAMM</name>
<dbReference type="Proteomes" id="UP000244906">
    <property type="component" value="Unassembled WGS sequence"/>
</dbReference>
<dbReference type="InterPro" id="IPR019874">
    <property type="entry name" value="RF_methyltr_PrmC"/>
</dbReference>
<dbReference type="GO" id="GO:0032259">
    <property type="term" value="P:methylation"/>
    <property type="evidence" value="ECO:0007669"/>
    <property type="project" value="UniProtKB-KW"/>
</dbReference>
<feature type="binding site" evidence="5">
    <location>
        <begin position="189"/>
        <end position="192"/>
    </location>
    <ligand>
        <name>substrate</name>
    </ligand>
</feature>
<evidence type="ECO:0000313" key="8">
    <source>
        <dbReference type="EMBL" id="PVZ72524.1"/>
    </source>
</evidence>
<dbReference type="SUPFAM" id="SSF53335">
    <property type="entry name" value="S-adenosyl-L-methionine-dependent methyltransferases"/>
    <property type="match status" value="1"/>
</dbReference>
<dbReference type="PROSITE" id="PS00092">
    <property type="entry name" value="N6_MTASE"/>
    <property type="match status" value="1"/>
</dbReference>
<dbReference type="Pfam" id="PF05175">
    <property type="entry name" value="MTS"/>
    <property type="match status" value="1"/>
</dbReference>
<sequence>MPTDSLTIDQLLRDATQQLDRANIESPRIDCELFLGDLLEKDRTWLRCWGDKIVNQEIIQQFQQMIGRRIKGEPSAYIVGYKEFWSLKLKVTAATLIPRPDTEILVETVLQKITNPNAKLVDLGTGTGAIALAIQSEQTGWKVSASDYSVDALDVAKANAAALNLPVEFSHGSWLEPFAGQQFDCIVSNPPYIDPKDVHLPSLVNEPITALTAENHGLADLQQIIAQAPDHLNEQGWLMLEHGFDQGEAVRALLTEAAFSAVETIKDYGGNDRISIGKKCY</sequence>
<dbReference type="Gene3D" id="3.40.50.150">
    <property type="entry name" value="Vaccinia Virus protein VP39"/>
    <property type="match status" value="1"/>
</dbReference>
<dbReference type="NCBIfam" id="TIGR00536">
    <property type="entry name" value="hemK_fam"/>
    <property type="match status" value="1"/>
</dbReference>
<dbReference type="EC" id="2.1.1.297" evidence="5"/>
<dbReference type="AlphaFoldDB" id="A0A2V1GZP3"/>
<dbReference type="InterPro" id="IPR002052">
    <property type="entry name" value="DNA_methylase_N6_adenine_CS"/>
</dbReference>
<dbReference type="CDD" id="cd02440">
    <property type="entry name" value="AdoMet_MTases"/>
    <property type="match status" value="1"/>
</dbReference>
<feature type="binding site" evidence="5">
    <location>
        <position position="174"/>
    </location>
    <ligand>
        <name>S-adenosyl-L-methionine</name>
        <dbReference type="ChEBI" id="CHEBI:59789"/>
    </ligand>
</feature>
<evidence type="ECO:0000256" key="4">
    <source>
        <dbReference type="ARBA" id="ARBA00048391"/>
    </source>
</evidence>
<keyword evidence="3 5" id="KW-0949">S-adenosyl-L-methionine</keyword>
<dbReference type="InterPro" id="IPR029063">
    <property type="entry name" value="SAM-dependent_MTases_sf"/>
</dbReference>
<dbReference type="EMBL" id="QDDL01000001">
    <property type="protein sequence ID" value="PVZ72524.1"/>
    <property type="molecule type" value="Genomic_DNA"/>
</dbReference>
<evidence type="ECO:0000259" key="6">
    <source>
        <dbReference type="Pfam" id="PF05175"/>
    </source>
</evidence>
<dbReference type="InterPro" id="IPR007848">
    <property type="entry name" value="Small_mtfrase_dom"/>
</dbReference>
<evidence type="ECO:0000256" key="1">
    <source>
        <dbReference type="ARBA" id="ARBA00022603"/>
    </source>
</evidence>
<dbReference type="Pfam" id="PF17827">
    <property type="entry name" value="PrmC_N"/>
    <property type="match status" value="1"/>
</dbReference>
<keyword evidence="2 5" id="KW-0808">Transferase</keyword>
<evidence type="ECO:0000259" key="7">
    <source>
        <dbReference type="Pfam" id="PF17827"/>
    </source>
</evidence>
<dbReference type="FunFam" id="3.40.50.150:FF:000053">
    <property type="entry name" value="Release factor glutamine methyltransferase"/>
    <property type="match status" value="1"/>
</dbReference>
<dbReference type="NCBIfam" id="TIGR03534">
    <property type="entry name" value="RF_mod_PrmC"/>
    <property type="match status" value="1"/>
</dbReference>
<reference evidence="8 9" key="1">
    <citation type="submission" date="2018-04" db="EMBL/GenBank/DDBJ databases">
        <title>Thalassorhabdus spongiae gen. nov., sp. nov., isolated from a marine sponge in South-West Iceland.</title>
        <authorList>
            <person name="Knobloch S."/>
            <person name="Daussin A."/>
            <person name="Johannsson R."/>
            <person name="Marteinsson V.T."/>
        </authorList>
    </citation>
    <scope>NUCLEOTIDE SEQUENCE [LARGE SCALE GENOMIC DNA]</scope>
    <source>
        <strain evidence="8 9">Hp12</strain>
    </source>
</reference>
<dbReference type="PANTHER" id="PTHR18895:SF74">
    <property type="entry name" value="MTRF1L RELEASE FACTOR GLUTAMINE METHYLTRANSFERASE"/>
    <property type="match status" value="1"/>
</dbReference>
<accession>A0A2V1GZP3</accession>
<keyword evidence="9" id="KW-1185">Reference proteome</keyword>
<evidence type="ECO:0000256" key="5">
    <source>
        <dbReference type="HAMAP-Rule" id="MF_02126"/>
    </source>
</evidence>
<dbReference type="InterPro" id="IPR004556">
    <property type="entry name" value="HemK-like"/>
</dbReference>
<protein>
    <recommendedName>
        <fullName evidence="5">Release factor glutamine methyltransferase</fullName>
        <shortName evidence="5">RF MTase</shortName>
        <ecNumber evidence="5">2.1.1.297</ecNumber>
    </recommendedName>
    <alternativeName>
        <fullName evidence="5">N5-glutamine methyltransferase PrmC</fullName>
    </alternativeName>
    <alternativeName>
        <fullName evidence="5">Protein-(glutamine-N5) MTase PrmC</fullName>
    </alternativeName>
    <alternativeName>
        <fullName evidence="5">Protein-glutamine N-methyltransferase PrmC</fullName>
    </alternativeName>
</protein>
<dbReference type="GO" id="GO:0102559">
    <property type="term" value="F:peptide chain release factor N(5)-glutamine methyltransferase activity"/>
    <property type="evidence" value="ECO:0007669"/>
    <property type="project" value="UniProtKB-EC"/>
</dbReference>
<comment type="caution">
    <text evidence="8">The sequence shown here is derived from an EMBL/GenBank/DDBJ whole genome shotgun (WGS) entry which is preliminary data.</text>
</comment>
<feature type="binding site" evidence="5">
    <location>
        <position position="189"/>
    </location>
    <ligand>
        <name>S-adenosyl-L-methionine</name>
        <dbReference type="ChEBI" id="CHEBI:59789"/>
    </ligand>
</feature>
<evidence type="ECO:0000313" key="9">
    <source>
        <dbReference type="Proteomes" id="UP000244906"/>
    </source>
</evidence>